<reference evidence="2" key="1">
    <citation type="submission" date="2022-03" db="EMBL/GenBank/DDBJ databases">
        <authorList>
            <person name="Alioto T."/>
            <person name="Alioto T."/>
            <person name="Gomez Garrido J."/>
        </authorList>
    </citation>
    <scope>NUCLEOTIDE SEQUENCE</scope>
</reference>
<proteinExistence type="predicted"/>
<name>A0AAD1RVL1_PELCU</name>
<dbReference type="Proteomes" id="UP001295444">
    <property type="component" value="Chromosome 04"/>
</dbReference>
<protein>
    <submittedName>
        <fullName evidence="2">Uncharacterized protein</fullName>
    </submittedName>
</protein>
<feature type="region of interest" description="Disordered" evidence="1">
    <location>
        <begin position="54"/>
        <end position="104"/>
    </location>
</feature>
<gene>
    <name evidence="2" type="ORF">PECUL_23A015834</name>
</gene>
<evidence type="ECO:0000313" key="2">
    <source>
        <dbReference type="EMBL" id="CAH2282340.1"/>
    </source>
</evidence>
<dbReference type="EMBL" id="OW240915">
    <property type="protein sequence ID" value="CAH2282340.1"/>
    <property type="molecule type" value="Genomic_DNA"/>
</dbReference>
<organism evidence="2 3">
    <name type="scientific">Pelobates cultripes</name>
    <name type="common">Western spadefoot toad</name>
    <dbReference type="NCBI Taxonomy" id="61616"/>
    <lineage>
        <taxon>Eukaryota</taxon>
        <taxon>Metazoa</taxon>
        <taxon>Chordata</taxon>
        <taxon>Craniata</taxon>
        <taxon>Vertebrata</taxon>
        <taxon>Euteleostomi</taxon>
        <taxon>Amphibia</taxon>
        <taxon>Batrachia</taxon>
        <taxon>Anura</taxon>
        <taxon>Pelobatoidea</taxon>
        <taxon>Pelobatidae</taxon>
        <taxon>Pelobates</taxon>
    </lineage>
</organism>
<evidence type="ECO:0000313" key="3">
    <source>
        <dbReference type="Proteomes" id="UP001295444"/>
    </source>
</evidence>
<feature type="region of interest" description="Disordered" evidence="1">
    <location>
        <begin position="1"/>
        <end position="33"/>
    </location>
</feature>
<dbReference type="AlphaFoldDB" id="A0AAD1RVL1"/>
<accession>A0AAD1RVL1</accession>
<feature type="compositionally biased region" description="Basic residues" evidence="1">
    <location>
        <begin position="63"/>
        <end position="77"/>
    </location>
</feature>
<feature type="compositionally biased region" description="Polar residues" evidence="1">
    <location>
        <begin position="94"/>
        <end position="104"/>
    </location>
</feature>
<keyword evidence="3" id="KW-1185">Reference proteome</keyword>
<evidence type="ECO:0000256" key="1">
    <source>
        <dbReference type="SAM" id="MobiDB-lite"/>
    </source>
</evidence>
<sequence>MDARPQDASLDITVPEEEEAAKGADSEEEQQMSVCLSDRSVLLGRKKRISKSRVIYSPSSTRGSRKTKAAGKKKRKSCQAAELVQVPVLESGEQAGTSQTTPAE</sequence>